<dbReference type="RefSeq" id="WP_141421548.1">
    <property type="nucleotide sequence ID" value="NZ_VIAR01000005.1"/>
</dbReference>
<protein>
    <submittedName>
        <fullName evidence="3">Polyisoprenoid-binding protein</fullName>
    </submittedName>
</protein>
<dbReference type="AlphaFoldDB" id="A0A507ZP86"/>
<evidence type="ECO:0000313" key="3">
    <source>
        <dbReference type="EMBL" id="TQD39099.1"/>
    </source>
</evidence>
<dbReference type="PANTHER" id="PTHR34406">
    <property type="entry name" value="PROTEIN YCEI"/>
    <property type="match status" value="1"/>
</dbReference>
<reference evidence="3 4" key="1">
    <citation type="submission" date="2019-06" db="EMBL/GenBank/DDBJ databases">
        <title>Flavibacter putida gen. nov., sp. nov., a novel marine bacterium of the family Flavobacteriaceae isolated from coastal seawater.</title>
        <authorList>
            <person name="Feng X."/>
        </authorList>
    </citation>
    <scope>NUCLEOTIDE SEQUENCE [LARGE SCALE GENOMIC DNA]</scope>
    <source>
        <strain evidence="3 4">PLHSN227</strain>
    </source>
</reference>
<dbReference type="InterPro" id="IPR007372">
    <property type="entry name" value="Lipid/polyisoprenoid-bd_YceI"/>
</dbReference>
<feature type="signal peptide" evidence="1">
    <location>
        <begin position="1"/>
        <end position="18"/>
    </location>
</feature>
<dbReference type="Pfam" id="PF04264">
    <property type="entry name" value="YceI"/>
    <property type="match status" value="1"/>
</dbReference>
<evidence type="ECO:0000313" key="4">
    <source>
        <dbReference type="Proteomes" id="UP000317169"/>
    </source>
</evidence>
<gene>
    <name evidence="3" type="ORF">FKR84_06810</name>
</gene>
<organism evidence="3 4">
    <name type="scientific">Haloflavibacter putidus</name>
    <dbReference type="NCBI Taxonomy" id="2576776"/>
    <lineage>
        <taxon>Bacteria</taxon>
        <taxon>Pseudomonadati</taxon>
        <taxon>Bacteroidota</taxon>
        <taxon>Flavobacteriia</taxon>
        <taxon>Flavobacteriales</taxon>
        <taxon>Flavobacteriaceae</taxon>
        <taxon>Haloflavibacter</taxon>
    </lineage>
</organism>
<comment type="caution">
    <text evidence="3">The sequence shown here is derived from an EMBL/GenBank/DDBJ whole genome shotgun (WGS) entry which is preliminary data.</text>
</comment>
<dbReference type="PANTHER" id="PTHR34406:SF1">
    <property type="entry name" value="PROTEIN YCEI"/>
    <property type="match status" value="1"/>
</dbReference>
<proteinExistence type="predicted"/>
<dbReference type="Proteomes" id="UP000317169">
    <property type="component" value="Unassembled WGS sequence"/>
</dbReference>
<dbReference type="SUPFAM" id="SSF101874">
    <property type="entry name" value="YceI-like"/>
    <property type="match status" value="1"/>
</dbReference>
<feature type="domain" description="Lipid/polyisoprenoid-binding YceI-like" evidence="2">
    <location>
        <begin position="23"/>
        <end position="191"/>
    </location>
</feature>
<evidence type="ECO:0000256" key="1">
    <source>
        <dbReference type="SAM" id="SignalP"/>
    </source>
</evidence>
<dbReference type="EMBL" id="VIAR01000005">
    <property type="protein sequence ID" value="TQD39099.1"/>
    <property type="molecule type" value="Genomic_DNA"/>
</dbReference>
<dbReference type="Gene3D" id="2.40.128.110">
    <property type="entry name" value="Lipid/polyisoprenoid-binding, YceI-like"/>
    <property type="match status" value="1"/>
</dbReference>
<dbReference type="SMART" id="SM00867">
    <property type="entry name" value="YceI"/>
    <property type="match status" value="1"/>
</dbReference>
<dbReference type="InterPro" id="IPR036761">
    <property type="entry name" value="TTHA0802/YceI-like_sf"/>
</dbReference>
<keyword evidence="1" id="KW-0732">Signal</keyword>
<keyword evidence="4" id="KW-1185">Reference proteome</keyword>
<feature type="chain" id="PRO_5021370938" evidence="1">
    <location>
        <begin position="19"/>
        <end position="195"/>
    </location>
</feature>
<name>A0A507ZP86_9FLAO</name>
<dbReference type="OrthoDB" id="9811006at2"/>
<accession>A0A507ZP86</accession>
<evidence type="ECO:0000259" key="2">
    <source>
        <dbReference type="SMART" id="SM00867"/>
    </source>
</evidence>
<sequence>MKKLLIVFLIFTGINLNAQTATSWEIDKPHTAVIFDIGHFFSTVNGKFTDFEGDFNFDPNNLKESKISFSIPVKSIETQNEKRNQHLLSDEFFEAETYPEIKFTSNKIRKEGENKFVAEGDLRIKGISKKVEVPFELKGIMNHPMQKNTKLMGLEFHKDISRSDFNVGVGDWASDAVIGDKVAVTIYMELTRPKE</sequence>